<reference evidence="5" key="1">
    <citation type="submission" date="2020-11" db="EMBL/GenBank/DDBJ databases">
        <authorList>
            <person name="Tran Van P."/>
        </authorList>
    </citation>
    <scope>NUCLEOTIDE SEQUENCE</scope>
</reference>
<dbReference type="Pfam" id="PF00621">
    <property type="entry name" value="RhoGEF"/>
    <property type="match status" value="1"/>
</dbReference>
<dbReference type="PANTHER" id="PTHR46006:SF5">
    <property type="entry name" value="DH DOMAIN-CONTAINING PROTEIN"/>
    <property type="match status" value="1"/>
</dbReference>
<dbReference type="InterPro" id="IPR051480">
    <property type="entry name" value="Endocytic_GEF_Adapter"/>
</dbReference>
<evidence type="ECO:0000256" key="2">
    <source>
        <dbReference type="ARBA" id="ARBA00022490"/>
    </source>
</evidence>
<dbReference type="EMBL" id="OE180020">
    <property type="protein sequence ID" value="CAD7570368.1"/>
    <property type="molecule type" value="Genomic_DNA"/>
</dbReference>
<comment type="subcellular location">
    <subcellularLocation>
        <location evidence="1">Cytoplasm</location>
    </subcellularLocation>
</comment>
<accession>A0A7R9J0G7</accession>
<dbReference type="GO" id="GO:0005085">
    <property type="term" value="F:guanyl-nucleotide exchange factor activity"/>
    <property type="evidence" value="ECO:0007669"/>
    <property type="project" value="InterPro"/>
</dbReference>
<dbReference type="Gene3D" id="1.20.900.10">
    <property type="entry name" value="Dbl homology (DH) domain"/>
    <property type="match status" value="1"/>
</dbReference>
<dbReference type="SUPFAM" id="SSF48065">
    <property type="entry name" value="DBL homology domain (DH-domain)"/>
    <property type="match status" value="1"/>
</dbReference>
<name>A0A7R9J0G7_TIMCA</name>
<keyword evidence="2" id="KW-0963">Cytoplasm</keyword>
<evidence type="ECO:0000256" key="1">
    <source>
        <dbReference type="ARBA" id="ARBA00004496"/>
    </source>
</evidence>
<dbReference type="InterPro" id="IPR000219">
    <property type="entry name" value="DH_dom"/>
</dbReference>
<dbReference type="AlphaFoldDB" id="A0A7R9J0G7"/>
<dbReference type="GO" id="GO:0005737">
    <property type="term" value="C:cytoplasm"/>
    <property type="evidence" value="ECO:0007669"/>
    <property type="project" value="UniProtKB-SubCell"/>
</dbReference>
<evidence type="ECO:0000313" key="5">
    <source>
        <dbReference type="EMBL" id="CAD7570368.1"/>
    </source>
</evidence>
<organism evidence="5">
    <name type="scientific">Timema californicum</name>
    <name type="common">California timema</name>
    <name type="synonym">Walking stick</name>
    <dbReference type="NCBI Taxonomy" id="61474"/>
    <lineage>
        <taxon>Eukaryota</taxon>
        <taxon>Metazoa</taxon>
        <taxon>Ecdysozoa</taxon>
        <taxon>Arthropoda</taxon>
        <taxon>Hexapoda</taxon>
        <taxon>Insecta</taxon>
        <taxon>Pterygota</taxon>
        <taxon>Neoptera</taxon>
        <taxon>Polyneoptera</taxon>
        <taxon>Phasmatodea</taxon>
        <taxon>Timematodea</taxon>
        <taxon>Timematoidea</taxon>
        <taxon>Timematidae</taxon>
        <taxon>Timema</taxon>
    </lineage>
</organism>
<feature type="domain" description="DH" evidence="4">
    <location>
        <begin position="25"/>
        <end position="128"/>
    </location>
</feature>
<sequence>MSWYLLSGVMFAPLVCRKCGKKRAERKETIAEIVETEEKYGRDLRIILEEFYRPMLVAGLLTAEQLAAIFLNSEELFDNSTALADKLRDNLEIAIEQGDEDLLTVDIGKLFLEAAPMLHAFESYCTRQAQTPTPFQNKFKVRGEGGRSSLLHKSIYYTLLDTPHILKGSSPGPPSILKDSSPGPPSILKDSCPDPPSILKGSSPDPPSILKDSSPGPPSILKGSSPDPPSILKDSGPDPTPILKDSCPDPPPILKDSGPDPPSILKDRRS</sequence>
<dbReference type="GO" id="GO:0035025">
    <property type="term" value="P:positive regulation of Rho protein signal transduction"/>
    <property type="evidence" value="ECO:0007669"/>
    <property type="project" value="TreeGrafter"/>
</dbReference>
<evidence type="ECO:0000256" key="3">
    <source>
        <dbReference type="SAM" id="MobiDB-lite"/>
    </source>
</evidence>
<dbReference type="PROSITE" id="PS50010">
    <property type="entry name" value="DH_2"/>
    <property type="match status" value="1"/>
</dbReference>
<dbReference type="InterPro" id="IPR035899">
    <property type="entry name" value="DBL_dom_sf"/>
</dbReference>
<feature type="region of interest" description="Disordered" evidence="3">
    <location>
        <begin position="169"/>
        <end position="270"/>
    </location>
</feature>
<protein>
    <submittedName>
        <fullName evidence="5">(California timema) hypothetical protein</fullName>
    </submittedName>
</protein>
<evidence type="ECO:0000259" key="4">
    <source>
        <dbReference type="PROSITE" id="PS50010"/>
    </source>
</evidence>
<dbReference type="PANTHER" id="PTHR46006">
    <property type="entry name" value="RHO GUANINE NUCLEOTIDE EXCHANGE FACTOR AT 64C, ISOFORM A"/>
    <property type="match status" value="1"/>
</dbReference>
<gene>
    <name evidence="5" type="ORF">TCMB3V08_LOCUS3073</name>
</gene>
<proteinExistence type="predicted"/>